<evidence type="ECO:0008006" key="3">
    <source>
        <dbReference type="Google" id="ProtNLM"/>
    </source>
</evidence>
<dbReference type="AlphaFoldDB" id="A0A2R7YA73"/>
<organism evidence="1 2">
    <name type="scientific">Candidatus Terraquivivens tikiterensis</name>
    <dbReference type="NCBI Taxonomy" id="1980982"/>
    <lineage>
        <taxon>Archaea</taxon>
        <taxon>Nitrososphaerota</taxon>
        <taxon>Candidatus Wolframiiraptoraceae</taxon>
        <taxon>Candidatus Terraquivivens</taxon>
    </lineage>
</organism>
<evidence type="ECO:0000313" key="1">
    <source>
        <dbReference type="EMBL" id="PUA34307.1"/>
    </source>
</evidence>
<dbReference type="EMBL" id="NDWU01000001">
    <property type="protein sequence ID" value="PUA34307.1"/>
    <property type="molecule type" value="Genomic_DNA"/>
</dbReference>
<dbReference type="SUPFAM" id="SSF51905">
    <property type="entry name" value="FAD/NAD(P)-binding domain"/>
    <property type="match status" value="1"/>
</dbReference>
<reference evidence="1 2" key="1">
    <citation type="submission" date="2017-04" db="EMBL/GenBank/DDBJ databases">
        <title>Draft Aigarchaeota genome from a New Zealand hot spring.</title>
        <authorList>
            <person name="Reysenbach A.-L."/>
            <person name="Donaho J.A."/>
            <person name="Gerhart J."/>
            <person name="Kelley J.F."/>
            <person name="Kouba K."/>
            <person name="Podar M."/>
            <person name="Stott M."/>
        </authorList>
    </citation>
    <scope>NUCLEOTIDE SEQUENCE [LARGE SCALE GENOMIC DNA]</scope>
    <source>
        <strain evidence="1">NZ13_MG1</strain>
    </source>
</reference>
<comment type="caution">
    <text evidence="1">The sequence shown here is derived from an EMBL/GenBank/DDBJ whole genome shotgun (WGS) entry which is preliminary data.</text>
</comment>
<evidence type="ECO:0000313" key="2">
    <source>
        <dbReference type="Proteomes" id="UP000244066"/>
    </source>
</evidence>
<dbReference type="Gene3D" id="3.50.50.60">
    <property type="entry name" value="FAD/NAD(P)-binding domain"/>
    <property type="match status" value="1"/>
</dbReference>
<accession>A0A2R7YA73</accession>
<gene>
    <name evidence="1" type="ORF">B9J98_00200</name>
</gene>
<dbReference type="InterPro" id="IPR050407">
    <property type="entry name" value="Geranylgeranyl_reductase"/>
</dbReference>
<dbReference type="Proteomes" id="UP000244066">
    <property type="component" value="Unassembled WGS sequence"/>
</dbReference>
<name>A0A2R7YA73_9ARCH</name>
<sequence length="341" mass="38876">MRRVAVVGLGVAGSYLVSRLSHEYEVVGFERCDYADHYPPCAWATSSNEIKKLLSPIGLNFEEYVLYKGKEMCVDLGSSRFWIKLKGLCTFDKLSLERDMVDGHEAKFGVNVRGAEQLKEDYDMVVDCTGFHRALLPKIGKEYIVHTLEYKVKYGKMPIDDFYIKPMRAGYLWFFPLGDSYAHVGCGDYFGRQRHFLDAFMREHGGEVVKRVGRPLRITPPPMCQPYYLGKVVGVGESIGTVFSVLGEGIIPSLQCAEIFSKNLHDPDAYTAEVLRKFSPYKEVFDVVADKIRGRFSFAKDFPKLLGVFSYMKREEERFGIEVRMRDIARIFFSKATSSKG</sequence>
<dbReference type="PANTHER" id="PTHR42685">
    <property type="entry name" value="GERANYLGERANYL DIPHOSPHATE REDUCTASE"/>
    <property type="match status" value="1"/>
</dbReference>
<dbReference type="InterPro" id="IPR036188">
    <property type="entry name" value="FAD/NAD-bd_sf"/>
</dbReference>
<protein>
    <recommendedName>
        <fullName evidence="3">NAD(P)/FAD-dependent oxidoreductase</fullName>
    </recommendedName>
</protein>
<dbReference type="PANTHER" id="PTHR42685:SF21">
    <property type="entry name" value="DEHYDROGENASE (FLAVOPROTEIN)-LIKE PROTEIN"/>
    <property type="match status" value="1"/>
</dbReference>
<proteinExistence type="predicted"/>